<sequence length="74" mass="8479">MKNQNVVRSVHSHIDVPGDIGMDKNRSERKPDYEGKDGNTNVKTFFYRIPAKEFWARVNPAIARCLKDAKKDSS</sequence>
<dbReference type="AlphaFoldDB" id="A0A848CVX9"/>
<protein>
    <submittedName>
        <fullName evidence="2">Uncharacterized protein</fullName>
    </submittedName>
</protein>
<dbReference type="RefSeq" id="WP_168975522.1">
    <property type="nucleotide sequence ID" value="NZ_CAMJCG010000064.1"/>
</dbReference>
<comment type="caution">
    <text evidence="2">The sequence shown here is derived from an EMBL/GenBank/DDBJ whole genome shotgun (WGS) entry which is preliminary data.</text>
</comment>
<proteinExistence type="predicted"/>
<evidence type="ECO:0000313" key="2">
    <source>
        <dbReference type="EMBL" id="NME99308.1"/>
    </source>
</evidence>
<evidence type="ECO:0000313" key="3">
    <source>
        <dbReference type="Proteomes" id="UP000561326"/>
    </source>
</evidence>
<name>A0A848CVX9_ANEAE</name>
<organism evidence="2 3">
    <name type="scientific">Aneurinibacillus aneurinilyticus</name>
    <name type="common">Bacillus aneurinolyticus</name>
    <dbReference type="NCBI Taxonomy" id="1391"/>
    <lineage>
        <taxon>Bacteria</taxon>
        <taxon>Bacillati</taxon>
        <taxon>Bacillota</taxon>
        <taxon>Bacilli</taxon>
        <taxon>Bacillales</taxon>
        <taxon>Paenibacillaceae</taxon>
        <taxon>Aneurinibacillus group</taxon>
        <taxon>Aneurinibacillus</taxon>
    </lineage>
</organism>
<feature type="compositionally biased region" description="Basic and acidic residues" evidence="1">
    <location>
        <begin position="12"/>
        <end position="37"/>
    </location>
</feature>
<reference evidence="2 3" key="1">
    <citation type="submission" date="2020-04" db="EMBL/GenBank/DDBJ databases">
        <authorList>
            <person name="Hitch T.C.A."/>
            <person name="Wylensek D."/>
            <person name="Clavel T."/>
        </authorList>
    </citation>
    <scope>NUCLEOTIDE SEQUENCE [LARGE SCALE GENOMIC DNA]</scope>
    <source>
        <strain evidence="2 3">WB01_D5_05</strain>
    </source>
</reference>
<dbReference type="Proteomes" id="UP000561326">
    <property type="component" value="Unassembled WGS sequence"/>
</dbReference>
<accession>A0A848CVX9</accession>
<feature type="region of interest" description="Disordered" evidence="1">
    <location>
        <begin position="1"/>
        <end position="37"/>
    </location>
</feature>
<dbReference type="EMBL" id="JABAGO010000025">
    <property type="protein sequence ID" value="NME99308.1"/>
    <property type="molecule type" value="Genomic_DNA"/>
</dbReference>
<gene>
    <name evidence="2" type="ORF">HF838_13655</name>
</gene>
<evidence type="ECO:0000256" key="1">
    <source>
        <dbReference type="SAM" id="MobiDB-lite"/>
    </source>
</evidence>